<keyword evidence="11" id="KW-1185">Reference proteome</keyword>
<dbReference type="Gene3D" id="1.10.8.10">
    <property type="entry name" value="DNA helicase RuvA subunit, C-terminal domain"/>
    <property type="match status" value="1"/>
</dbReference>
<dbReference type="Pfam" id="PF09288">
    <property type="entry name" value="UBA_3"/>
    <property type="match status" value="1"/>
</dbReference>
<reference evidence="10" key="1">
    <citation type="submission" date="2022-10" db="EMBL/GenBank/DDBJ databases">
        <title>Determination and structural analysis of whole genome sequence of Sarocladium strictum F4-1.</title>
        <authorList>
            <person name="Hu L."/>
            <person name="Jiang Y."/>
        </authorList>
    </citation>
    <scope>NUCLEOTIDE SEQUENCE</scope>
    <source>
        <strain evidence="10">F4-1</strain>
    </source>
</reference>
<organism evidence="10 11">
    <name type="scientific">Sarocladium strictum</name>
    <name type="common">Black bundle disease fungus</name>
    <name type="synonym">Acremonium strictum</name>
    <dbReference type="NCBI Taxonomy" id="5046"/>
    <lineage>
        <taxon>Eukaryota</taxon>
        <taxon>Fungi</taxon>
        <taxon>Dikarya</taxon>
        <taxon>Ascomycota</taxon>
        <taxon>Pezizomycotina</taxon>
        <taxon>Sordariomycetes</taxon>
        <taxon>Hypocreomycetidae</taxon>
        <taxon>Hypocreales</taxon>
        <taxon>Sarocladiaceae</taxon>
        <taxon>Sarocladium</taxon>
    </lineage>
</organism>
<evidence type="ECO:0000313" key="11">
    <source>
        <dbReference type="Proteomes" id="UP001175261"/>
    </source>
</evidence>
<evidence type="ECO:0000256" key="7">
    <source>
        <dbReference type="PROSITE-ProRule" id="PRU10133"/>
    </source>
</evidence>
<accession>A0AA39LCB8</accession>
<dbReference type="InterPro" id="IPR016135">
    <property type="entry name" value="UBQ-conjugating_enzyme/RWD"/>
</dbReference>
<evidence type="ECO:0000313" key="10">
    <source>
        <dbReference type="EMBL" id="KAK0392043.1"/>
    </source>
</evidence>
<evidence type="ECO:0000256" key="6">
    <source>
        <dbReference type="ARBA" id="ARBA00042190"/>
    </source>
</evidence>
<dbReference type="GO" id="GO:0005524">
    <property type="term" value="F:ATP binding"/>
    <property type="evidence" value="ECO:0007669"/>
    <property type="project" value="UniProtKB-UniRule"/>
</dbReference>
<proteinExistence type="inferred from homology"/>
<dbReference type="PROSITE" id="PS50127">
    <property type="entry name" value="UBC_2"/>
    <property type="match status" value="1"/>
</dbReference>
<feature type="active site" description="Glycyl thioester intermediate" evidence="7">
    <location>
        <position position="91"/>
    </location>
</feature>
<dbReference type="InterPro" id="IPR023313">
    <property type="entry name" value="UBQ-conjugating_AS"/>
</dbReference>
<dbReference type="Pfam" id="PF00179">
    <property type="entry name" value="UQ_con"/>
    <property type="match status" value="1"/>
</dbReference>
<dbReference type="Proteomes" id="UP001175261">
    <property type="component" value="Unassembled WGS sequence"/>
</dbReference>
<feature type="domain" description="UBC core" evidence="9">
    <location>
        <begin position="4"/>
        <end position="153"/>
    </location>
</feature>
<keyword evidence="8" id="KW-0547">Nucleotide-binding</keyword>
<keyword evidence="2 8" id="KW-0833">Ubl conjugation pathway</keyword>
<keyword evidence="8" id="KW-0067">ATP-binding</keyword>
<dbReference type="InterPro" id="IPR050113">
    <property type="entry name" value="Ub_conjugating_enzyme"/>
</dbReference>
<dbReference type="EMBL" id="JAPDFR010000001">
    <property type="protein sequence ID" value="KAK0392043.1"/>
    <property type="molecule type" value="Genomic_DNA"/>
</dbReference>
<dbReference type="PANTHER" id="PTHR24067">
    <property type="entry name" value="UBIQUITIN-CONJUGATING ENZYME E2"/>
    <property type="match status" value="1"/>
</dbReference>
<comment type="similarity">
    <text evidence="8">Belongs to the ubiquitin-conjugating enzyme family.</text>
</comment>
<name>A0AA39LCB8_SARSR</name>
<dbReference type="InterPro" id="IPR009060">
    <property type="entry name" value="UBA-like_sf"/>
</dbReference>
<dbReference type="InterPro" id="IPR015368">
    <property type="entry name" value="UBA_C_fun"/>
</dbReference>
<dbReference type="GO" id="GO:0016740">
    <property type="term" value="F:transferase activity"/>
    <property type="evidence" value="ECO:0007669"/>
    <property type="project" value="UniProtKB-KW"/>
</dbReference>
<evidence type="ECO:0000256" key="1">
    <source>
        <dbReference type="ARBA" id="ARBA00022679"/>
    </source>
</evidence>
<gene>
    <name evidence="10" type="ORF">NLU13_1541</name>
</gene>
<dbReference type="SUPFAM" id="SSF54495">
    <property type="entry name" value="UBC-like"/>
    <property type="match status" value="1"/>
</dbReference>
<dbReference type="PROSITE" id="PS00183">
    <property type="entry name" value="UBC_1"/>
    <property type="match status" value="1"/>
</dbReference>
<evidence type="ECO:0000259" key="9">
    <source>
        <dbReference type="PROSITE" id="PS50127"/>
    </source>
</evidence>
<evidence type="ECO:0000256" key="8">
    <source>
        <dbReference type="RuleBase" id="RU362109"/>
    </source>
</evidence>
<dbReference type="AlphaFoldDB" id="A0AA39LCB8"/>
<dbReference type="SUPFAM" id="SSF46934">
    <property type="entry name" value="UBA-like"/>
    <property type="match status" value="1"/>
</dbReference>
<keyword evidence="1" id="KW-0808">Transferase</keyword>
<evidence type="ECO:0000256" key="2">
    <source>
        <dbReference type="ARBA" id="ARBA00022786"/>
    </source>
</evidence>
<evidence type="ECO:0000256" key="5">
    <source>
        <dbReference type="ARBA" id="ARBA00042179"/>
    </source>
</evidence>
<dbReference type="InterPro" id="IPR000608">
    <property type="entry name" value="UBC"/>
</dbReference>
<sequence length="236" mass="26111">MTSARERRVLKELADMNADKEVSGIIAAPVSESDLTNLVGSFPAPSDTPYAGGTYKISITIPERYPFQPPKMHFITKIWHPNVSSVTGAICLDTLSTGWSPVQTIKVALISCQALLESPEPKDPQDGEVAKMMLQQPEEHLKKARQWAIHYAGAPDEPMDMTPFLEAMGVGKKKEEADIYQGFPKPMVDKFLDMGFEAEQIIDAFKKTGIHPNGGRPYTPSLNGWEQHVMTRLLGD</sequence>
<dbReference type="SMART" id="SM00212">
    <property type="entry name" value="UBCc"/>
    <property type="match status" value="1"/>
</dbReference>
<evidence type="ECO:0000256" key="4">
    <source>
        <dbReference type="ARBA" id="ARBA00041569"/>
    </source>
</evidence>
<comment type="caution">
    <text evidence="10">The sequence shown here is derived from an EMBL/GenBank/DDBJ whole genome shotgun (WGS) entry which is preliminary data.</text>
</comment>
<dbReference type="CDD" id="cd23800">
    <property type="entry name" value="UBCc_UBE2K"/>
    <property type="match status" value="1"/>
</dbReference>
<evidence type="ECO:0000256" key="3">
    <source>
        <dbReference type="ARBA" id="ARBA00039884"/>
    </source>
</evidence>
<protein>
    <recommendedName>
        <fullName evidence="3">Ubiquitin-conjugating enzyme E2 2</fullName>
    </recommendedName>
    <alternativeName>
        <fullName evidence="5">E2 ubiquitin-conjugating enzyme 2</fullName>
    </alternativeName>
    <alternativeName>
        <fullName evidence="6">Ubiquitin carrier protein UBC2</fullName>
    </alternativeName>
    <alternativeName>
        <fullName evidence="4">Ubiquitin-protein ligase UBC2</fullName>
    </alternativeName>
</protein>
<dbReference type="Gene3D" id="3.10.110.10">
    <property type="entry name" value="Ubiquitin Conjugating Enzyme"/>
    <property type="match status" value="1"/>
</dbReference>